<keyword evidence="2" id="KW-0805">Transcription regulation</keyword>
<comment type="caution">
    <text evidence="8">The sequence shown here is derived from an EMBL/GenBank/DDBJ whole genome shotgun (WGS) entry which is preliminary data.</text>
</comment>
<dbReference type="Pfam" id="PF00072">
    <property type="entry name" value="Response_reg"/>
    <property type="match status" value="1"/>
</dbReference>
<gene>
    <name evidence="8" type="ORF">J2W49_001874</name>
</gene>
<dbReference type="InterPro" id="IPR058245">
    <property type="entry name" value="NreC/VraR/RcsB-like_REC"/>
</dbReference>
<feature type="domain" description="HTH luxR-type" evidence="6">
    <location>
        <begin position="173"/>
        <end position="238"/>
    </location>
</feature>
<dbReference type="InterPro" id="IPR039420">
    <property type="entry name" value="WalR-like"/>
</dbReference>
<accession>A0ABU1WLK3</accession>
<evidence type="ECO:0000256" key="3">
    <source>
        <dbReference type="ARBA" id="ARBA00023125"/>
    </source>
</evidence>
<keyword evidence="9" id="KW-1185">Reference proteome</keyword>
<dbReference type="SUPFAM" id="SSF46894">
    <property type="entry name" value="C-terminal effector domain of the bipartite response regulators"/>
    <property type="match status" value="1"/>
</dbReference>
<evidence type="ECO:0000256" key="2">
    <source>
        <dbReference type="ARBA" id="ARBA00023015"/>
    </source>
</evidence>
<dbReference type="PROSITE" id="PS50110">
    <property type="entry name" value="RESPONSE_REGULATORY"/>
    <property type="match status" value="1"/>
</dbReference>
<feature type="modified residue" description="4-aspartylphosphate" evidence="5">
    <location>
        <position position="61"/>
    </location>
</feature>
<dbReference type="PANTHER" id="PTHR43214">
    <property type="entry name" value="TWO-COMPONENT RESPONSE REGULATOR"/>
    <property type="match status" value="1"/>
</dbReference>
<dbReference type="Proteomes" id="UP001265700">
    <property type="component" value="Unassembled WGS sequence"/>
</dbReference>
<dbReference type="SMART" id="SM00421">
    <property type="entry name" value="HTH_LUXR"/>
    <property type="match status" value="1"/>
</dbReference>
<dbReference type="SMART" id="SM00448">
    <property type="entry name" value="REC"/>
    <property type="match status" value="1"/>
</dbReference>
<dbReference type="Gene3D" id="3.40.50.2300">
    <property type="match status" value="1"/>
</dbReference>
<evidence type="ECO:0000256" key="4">
    <source>
        <dbReference type="ARBA" id="ARBA00023163"/>
    </source>
</evidence>
<dbReference type="EMBL" id="JAVDWU010000003">
    <property type="protein sequence ID" value="MDR7149919.1"/>
    <property type="molecule type" value="Genomic_DNA"/>
</dbReference>
<feature type="domain" description="Response regulatory" evidence="7">
    <location>
        <begin position="10"/>
        <end position="126"/>
    </location>
</feature>
<keyword evidence="3" id="KW-0238">DNA-binding</keyword>
<dbReference type="CDD" id="cd17535">
    <property type="entry name" value="REC_NarL-like"/>
    <property type="match status" value="1"/>
</dbReference>
<dbReference type="PRINTS" id="PR00038">
    <property type="entry name" value="HTHLUXR"/>
</dbReference>
<organism evidence="8 9">
    <name type="scientific">Hydrogenophaga palleronii</name>
    <dbReference type="NCBI Taxonomy" id="65655"/>
    <lineage>
        <taxon>Bacteria</taxon>
        <taxon>Pseudomonadati</taxon>
        <taxon>Pseudomonadota</taxon>
        <taxon>Betaproteobacteria</taxon>
        <taxon>Burkholderiales</taxon>
        <taxon>Comamonadaceae</taxon>
        <taxon>Hydrogenophaga</taxon>
    </lineage>
</organism>
<keyword evidence="1 5" id="KW-0597">Phosphoprotein</keyword>
<dbReference type="PROSITE" id="PS00622">
    <property type="entry name" value="HTH_LUXR_1"/>
    <property type="match status" value="1"/>
</dbReference>
<dbReference type="InterPro" id="IPR011006">
    <property type="entry name" value="CheY-like_superfamily"/>
</dbReference>
<evidence type="ECO:0000259" key="6">
    <source>
        <dbReference type="PROSITE" id="PS50043"/>
    </source>
</evidence>
<dbReference type="InterPro" id="IPR001789">
    <property type="entry name" value="Sig_transdc_resp-reg_receiver"/>
</dbReference>
<dbReference type="PANTHER" id="PTHR43214:SF41">
    <property type="entry name" value="NITRATE_NITRITE RESPONSE REGULATOR PROTEIN NARP"/>
    <property type="match status" value="1"/>
</dbReference>
<proteinExistence type="predicted"/>
<dbReference type="InterPro" id="IPR016032">
    <property type="entry name" value="Sig_transdc_resp-reg_C-effctor"/>
</dbReference>
<dbReference type="CDD" id="cd06170">
    <property type="entry name" value="LuxR_C_like"/>
    <property type="match status" value="1"/>
</dbReference>
<dbReference type="PROSITE" id="PS50043">
    <property type="entry name" value="HTH_LUXR_2"/>
    <property type="match status" value="1"/>
</dbReference>
<evidence type="ECO:0000313" key="9">
    <source>
        <dbReference type="Proteomes" id="UP001265700"/>
    </source>
</evidence>
<reference evidence="8 9" key="1">
    <citation type="submission" date="2023-07" db="EMBL/GenBank/DDBJ databases">
        <title>Sorghum-associated microbial communities from plants grown in Nebraska, USA.</title>
        <authorList>
            <person name="Schachtman D."/>
        </authorList>
    </citation>
    <scope>NUCLEOTIDE SEQUENCE [LARGE SCALE GENOMIC DNA]</scope>
    <source>
        <strain evidence="8 9">4249</strain>
    </source>
</reference>
<protein>
    <submittedName>
        <fullName evidence="8">Two-component system nitrate/nitrite response regulator NarL</fullName>
    </submittedName>
</protein>
<evidence type="ECO:0000256" key="1">
    <source>
        <dbReference type="ARBA" id="ARBA00022553"/>
    </source>
</evidence>
<evidence type="ECO:0000256" key="5">
    <source>
        <dbReference type="PROSITE-ProRule" id="PRU00169"/>
    </source>
</evidence>
<name>A0ABU1WLK3_9BURK</name>
<dbReference type="Pfam" id="PF00196">
    <property type="entry name" value="GerE"/>
    <property type="match status" value="1"/>
</dbReference>
<sequence length="241" mass="26017">MTPPNAPRIQLLLVDDHTLFRRGLRALLMQDERFEVVAEAADAGEALRGVVQHRPDVTLLDNHLPGVRGVDAIRGLKEAAPNMRVLMLTVSENEDDLAAALQAGADGYLLKTMESDQLGDAIVKVLDGESVISPEMMAKLVKAFRNQSAPAPAAAGEDLPTTPGALVEPAARKADGLAQLSAREREILALIARGDSNKLIARELDIAETTVKIHVQHILRKLNLTSRVQAAVFAVKQDLRP</sequence>
<keyword evidence="4" id="KW-0804">Transcription</keyword>
<dbReference type="InterPro" id="IPR000792">
    <property type="entry name" value="Tscrpt_reg_LuxR_C"/>
</dbReference>
<dbReference type="SUPFAM" id="SSF52172">
    <property type="entry name" value="CheY-like"/>
    <property type="match status" value="1"/>
</dbReference>
<evidence type="ECO:0000259" key="7">
    <source>
        <dbReference type="PROSITE" id="PS50110"/>
    </source>
</evidence>
<evidence type="ECO:0000313" key="8">
    <source>
        <dbReference type="EMBL" id="MDR7149919.1"/>
    </source>
</evidence>
<dbReference type="RefSeq" id="WP_310314763.1">
    <property type="nucleotide sequence ID" value="NZ_JAVDWU010000003.1"/>
</dbReference>